<gene>
    <name evidence="8" type="ORF">DC345_26730</name>
</gene>
<evidence type="ECO:0000313" key="9">
    <source>
        <dbReference type="Proteomes" id="UP000250642"/>
    </source>
</evidence>
<evidence type="ECO:0000256" key="1">
    <source>
        <dbReference type="ARBA" id="ARBA00004651"/>
    </source>
</evidence>
<keyword evidence="5 6" id="KW-0472">Membrane</keyword>
<keyword evidence="3 6" id="KW-0812">Transmembrane</keyword>
<dbReference type="InterPro" id="IPR051461">
    <property type="entry name" value="UPF0750_membrane"/>
</dbReference>
<dbReference type="RefSeq" id="WP_113055797.1">
    <property type="nucleotide sequence ID" value="NZ_QEVW01000022.1"/>
</dbReference>
<keyword evidence="4 6" id="KW-1133">Transmembrane helix</keyword>
<dbReference type="PANTHER" id="PTHR33545">
    <property type="entry name" value="UPF0750 MEMBRANE PROTEIN YITT-RELATED"/>
    <property type="match status" value="1"/>
</dbReference>
<feature type="transmembrane region" description="Helical" evidence="6">
    <location>
        <begin position="165"/>
        <end position="187"/>
    </location>
</feature>
<feature type="transmembrane region" description="Helical" evidence="6">
    <location>
        <begin position="34"/>
        <end position="55"/>
    </location>
</feature>
<protein>
    <recommendedName>
        <fullName evidence="7">DUF2179 domain-containing protein</fullName>
    </recommendedName>
</protein>
<feature type="domain" description="DUF2179" evidence="7">
    <location>
        <begin position="239"/>
        <end position="293"/>
    </location>
</feature>
<dbReference type="Pfam" id="PF10035">
    <property type="entry name" value="DUF2179"/>
    <property type="match status" value="1"/>
</dbReference>
<sequence>MQQQQQLHNNRKKRLTTLIPLNGPWRNVVDTVSIILGSFLIAMAFNLFLLPNQIASGGVSGLSILGKHWLGLEPAYTQWAINIPLLIAGFLLIGKQYGIRSVLGSIVLPLFVYLTKDWTVPTTNPLLGSLYGGIGVGLGIGIVYRGRGSTGGMSILARIVQKYSGLSYSLCVVMMDATVIIMAAFVLSLEQSLFALIGLYVTGKVIDAVEMGLGNSKVAYIISNQTEPITKVILDDLDRGLTKLEAKGGYTDDQRTVLMVVVGQNEVPRLKALIRSVDPGAFVIISNAHEVLGEGFKRGEL</sequence>
<dbReference type="AlphaFoldDB" id="A0A329QF48"/>
<evidence type="ECO:0000256" key="3">
    <source>
        <dbReference type="ARBA" id="ARBA00022692"/>
    </source>
</evidence>
<name>A0A329QF48_9BACL</name>
<dbReference type="Proteomes" id="UP000250642">
    <property type="component" value="Unassembled WGS sequence"/>
</dbReference>
<feature type="transmembrane region" description="Helical" evidence="6">
    <location>
        <begin position="126"/>
        <end position="144"/>
    </location>
</feature>
<dbReference type="Pfam" id="PF02588">
    <property type="entry name" value="YitT_membrane"/>
    <property type="match status" value="1"/>
</dbReference>
<evidence type="ECO:0000256" key="2">
    <source>
        <dbReference type="ARBA" id="ARBA00022475"/>
    </source>
</evidence>
<comment type="subcellular location">
    <subcellularLocation>
        <location evidence="1">Cell membrane</location>
        <topology evidence="1">Multi-pass membrane protein</topology>
    </subcellularLocation>
</comment>
<dbReference type="Gene3D" id="3.30.70.120">
    <property type="match status" value="1"/>
</dbReference>
<dbReference type="CDD" id="cd16380">
    <property type="entry name" value="YitT_C"/>
    <property type="match status" value="1"/>
</dbReference>
<dbReference type="InterPro" id="IPR019264">
    <property type="entry name" value="DUF2179"/>
</dbReference>
<accession>A0A329QF48</accession>
<dbReference type="PIRSF" id="PIRSF006483">
    <property type="entry name" value="Membrane_protein_YitT"/>
    <property type="match status" value="1"/>
</dbReference>
<dbReference type="PANTHER" id="PTHR33545:SF9">
    <property type="entry name" value="UPF0750 MEMBRANE PROTEIN YITE"/>
    <property type="match status" value="1"/>
</dbReference>
<dbReference type="InterPro" id="IPR003740">
    <property type="entry name" value="YitT"/>
</dbReference>
<dbReference type="EMBL" id="QEVW01000022">
    <property type="protein sequence ID" value="RAW10940.1"/>
    <property type="molecule type" value="Genomic_DNA"/>
</dbReference>
<dbReference type="GO" id="GO:0005886">
    <property type="term" value="C:plasma membrane"/>
    <property type="evidence" value="ECO:0007669"/>
    <property type="project" value="UniProtKB-SubCell"/>
</dbReference>
<evidence type="ECO:0000256" key="5">
    <source>
        <dbReference type="ARBA" id="ARBA00023136"/>
    </source>
</evidence>
<dbReference type="InterPro" id="IPR015867">
    <property type="entry name" value="N-reg_PII/ATP_PRibTrfase_C"/>
</dbReference>
<reference evidence="8 9" key="1">
    <citation type="submission" date="2018-04" db="EMBL/GenBank/DDBJ databases">
        <title>Paenibacillus taichungensis Genome sequencing and assembly.</title>
        <authorList>
            <person name="Xu J."/>
            <person name="Rensing C."/>
            <person name="Mazhar H.S."/>
        </authorList>
    </citation>
    <scope>NUCLEOTIDE SEQUENCE [LARGE SCALE GENOMIC DNA]</scope>
    <source>
        <strain evidence="8 9">NC1</strain>
    </source>
</reference>
<evidence type="ECO:0000259" key="7">
    <source>
        <dbReference type="Pfam" id="PF10035"/>
    </source>
</evidence>
<evidence type="ECO:0000256" key="4">
    <source>
        <dbReference type="ARBA" id="ARBA00022989"/>
    </source>
</evidence>
<feature type="transmembrane region" description="Helical" evidence="6">
    <location>
        <begin position="75"/>
        <end position="92"/>
    </location>
</feature>
<keyword evidence="2" id="KW-1003">Cell membrane</keyword>
<proteinExistence type="predicted"/>
<feature type="transmembrane region" description="Helical" evidence="6">
    <location>
        <begin position="97"/>
        <end position="114"/>
    </location>
</feature>
<comment type="caution">
    <text evidence="8">The sequence shown here is derived from an EMBL/GenBank/DDBJ whole genome shotgun (WGS) entry which is preliminary data.</text>
</comment>
<organism evidence="8 9">
    <name type="scientific">Paenibacillus taichungensis</name>
    <dbReference type="NCBI Taxonomy" id="484184"/>
    <lineage>
        <taxon>Bacteria</taxon>
        <taxon>Bacillati</taxon>
        <taxon>Bacillota</taxon>
        <taxon>Bacilli</taxon>
        <taxon>Bacillales</taxon>
        <taxon>Paenibacillaceae</taxon>
        <taxon>Paenibacillus</taxon>
    </lineage>
</organism>
<evidence type="ECO:0000313" key="8">
    <source>
        <dbReference type="EMBL" id="RAW10940.1"/>
    </source>
</evidence>
<evidence type="ECO:0000256" key="6">
    <source>
        <dbReference type="SAM" id="Phobius"/>
    </source>
</evidence>